<dbReference type="PROSITE" id="PS50198">
    <property type="entry name" value="PPIC_PPIASE_2"/>
    <property type="match status" value="1"/>
</dbReference>
<keyword evidence="9" id="KW-0732">Signal</keyword>
<dbReference type="InterPro" id="IPR027304">
    <property type="entry name" value="Trigger_fact/SurA_dom_sf"/>
</dbReference>
<evidence type="ECO:0000256" key="5">
    <source>
        <dbReference type="ARBA" id="ARBA00023110"/>
    </source>
</evidence>
<feature type="domain" description="PpiC" evidence="10">
    <location>
        <begin position="135"/>
        <end position="224"/>
    </location>
</feature>
<dbReference type="SUPFAM" id="SSF109998">
    <property type="entry name" value="Triger factor/SurA peptide-binding domain-like"/>
    <property type="match status" value="1"/>
</dbReference>
<keyword evidence="12" id="KW-1185">Reference proteome</keyword>
<evidence type="ECO:0000313" key="11">
    <source>
        <dbReference type="EMBL" id="MDU9006617.1"/>
    </source>
</evidence>
<proteinExistence type="inferred from homology"/>
<evidence type="ECO:0000259" key="10">
    <source>
        <dbReference type="PROSITE" id="PS50198"/>
    </source>
</evidence>
<dbReference type="InterPro" id="IPR046357">
    <property type="entry name" value="PPIase_dom_sf"/>
</dbReference>
<protein>
    <recommendedName>
        <fullName evidence="4">Parvulin-like PPIase</fullName>
        <ecNumber evidence="3">5.2.1.8</ecNumber>
    </recommendedName>
    <alternativeName>
        <fullName evidence="6">Peptidyl-prolyl cis-trans isomerase plp</fullName>
    </alternativeName>
    <alternativeName>
        <fullName evidence="7">Rotamase plp</fullName>
    </alternativeName>
</protein>
<dbReference type="PANTHER" id="PTHR47245:SF2">
    <property type="entry name" value="PEPTIDYL-PROLYL CIS-TRANS ISOMERASE HP_0175-RELATED"/>
    <property type="match status" value="1"/>
</dbReference>
<evidence type="ECO:0000256" key="4">
    <source>
        <dbReference type="ARBA" id="ARBA00018370"/>
    </source>
</evidence>
<keyword evidence="8 11" id="KW-0413">Isomerase</keyword>
<feature type="signal peptide" evidence="9">
    <location>
        <begin position="1"/>
        <end position="23"/>
    </location>
</feature>
<dbReference type="GO" id="GO:0003755">
    <property type="term" value="F:peptidyl-prolyl cis-trans isomerase activity"/>
    <property type="evidence" value="ECO:0007669"/>
    <property type="project" value="UniProtKB-EC"/>
</dbReference>
<dbReference type="Gene3D" id="3.10.50.40">
    <property type="match status" value="1"/>
</dbReference>
<evidence type="ECO:0000256" key="1">
    <source>
        <dbReference type="ARBA" id="ARBA00000971"/>
    </source>
</evidence>
<evidence type="ECO:0000256" key="6">
    <source>
        <dbReference type="ARBA" id="ARBA00030642"/>
    </source>
</evidence>
<dbReference type="PANTHER" id="PTHR47245">
    <property type="entry name" value="PEPTIDYLPROLYL ISOMERASE"/>
    <property type="match status" value="1"/>
</dbReference>
<reference evidence="12" key="1">
    <citation type="submission" date="2023-05" db="EMBL/GenBank/DDBJ databases">
        <title>Sedimentitalea sp. nov. JM2-8.</title>
        <authorList>
            <person name="Huang J."/>
        </authorList>
    </citation>
    <scope>NUCLEOTIDE SEQUENCE [LARGE SCALE GENOMIC DNA]</scope>
    <source>
        <strain evidence="12">KHS03</strain>
    </source>
</reference>
<evidence type="ECO:0000256" key="7">
    <source>
        <dbReference type="ARBA" id="ARBA00031484"/>
    </source>
</evidence>
<dbReference type="InterPro" id="IPR000297">
    <property type="entry name" value="PPIase_PpiC"/>
</dbReference>
<evidence type="ECO:0000256" key="3">
    <source>
        <dbReference type="ARBA" id="ARBA00013194"/>
    </source>
</evidence>
<evidence type="ECO:0000256" key="8">
    <source>
        <dbReference type="PROSITE-ProRule" id="PRU00278"/>
    </source>
</evidence>
<sequence length="283" mass="30323">MPKHLTFLPALALSAVISSTAMADSAPDADTVVASVNGEEITLGHVIMAGATLPEQYQQVPADVLYNAILDQLIQQTALVQSREGDVPAVVEISLDNERRSLLAADAIETAMDGIGSEADIRAAYDAKYSEGDGEVEFNASHILVETKEQADAIKAELDEGADFAETAKARSTGPSGPNGGELGWFSDGQMVPEFQEAVSTLEAGQVSDPVQTQFGWHVIILNDKRDKEAPELEAVTEELLAELRQNAIEDRIEELTSKAKIERPVVEGLKPEMIKDLGLIGN</sequence>
<dbReference type="Proteomes" id="UP001255416">
    <property type="component" value="Unassembled WGS sequence"/>
</dbReference>
<organism evidence="11 12">
    <name type="scientific">Sedimentitalea todarodis</name>
    <dbReference type="NCBI Taxonomy" id="1631240"/>
    <lineage>
        <taxon>Bacteria</taxon>
        <taxon>Pseudomonadati</taxon>
        <taxon>Pseudomonadota</taxon>
        <taxon>Alphaproteobacteria</taxon>
        <taxon>Rhodobacterales</taxon>
        <taxon>Paracoccaceae</taxon>
        <taxon>Sedimentitalea</taxon>
    </lineage>
</organism>
<evidence type="ECO:0000313" key="12">
    <source>
        <dbReference type="Proteomes" id="UP001255416"/>
    </source>
</evidence>
<name>A0ABU3VKA6_9RHOB</name>
<dbReference type="InterPro" id="IPR050245">
    <property type="entry name" value="PrsA_foldase"/>
</dbReference>
<dbReference type="RefSeq" id="WP_316781822.1">
    <property type="nucleotide sequence ID" value="NZ_JASMWN010000026.1"/>
</dbReference>
<evidence type="ECO:0000256" key="2">
    <source>
        <dbReference type="ARBA" id="ARBA00007656"/>
    </source>
</evidence>
<dbReference type="EMBL" id="JASMWN010000026">
    <property type="protein sequence ID" value="MDU9006617.1"/>
    <property type="molecule type" value="Genomic_DNA"/>
</dbReference>
<dbReference type="SUPFAM" id="SSF54534">
    <property type="entry name" value="FKBP-like"/>
    <property type="match status" value="1"/>
</dbReference>
<feature type="chain" id="PRO_5045332743" description="Parvulin-like PPIase" evidence="9">
    <location>
        <begin position="24"/>
        <end position="283"/>
    </location>
</feature>
<accession>A0ABU3VKA6</accession>
<evidence type="ECO:0000256" key="9">
    <source>
        <dbReference type="SAM" id="SignalP"/>
    </source>
</evidence>
<dbReference type="Pfam" id="PF00639">
    <property type="entry name" value="Rotamase"/>
    <property type="match status" value="1"/>
</dbReference>
<comment type="caution">
    <text evidence="11">The sequence shown here is derived from an EMBL/GenBank/DDBJ whole genome shotgun (WGS) entry which is preliminary data.</text>
</comment>
<comment type="catalytic activity">
    <reaction evidence="1">
        <text>[protein]-peptidylproline (omega=180) = [protein]-peptidylproline (omega=0)</text>
        <dbReference type="Rhea" id="RHEA:16237"/>
        <dbReference type="Rhea" id="RHEA-COMP:10747"/>
        <dbReference type="Rhea" id="RHEA-COMP:10748"/>
        <dbReference type="ChEBI" id="CHEBI:83833"/>
        <dbReference type="ChEBI" id="CHEBI:83834"/>
        <dbReference type="EC" id="5.2.1.8"/>
    </reaction>
</comment>
<keyword evidence="5 8" id="KW-0697">Rotamase</keyword>
<dbReference type="EC" id="5.2.1.8" evidence="3"/>
<gene>
    <name evidence="11" type="ORF">QO231_22525</name>
</gene>
<comment type="similarity">
    <text evidence="2">Belongs to the PpiC/parvulin rotamase family.</text>
</comment>